<dbReference type="OrthoDB" id="943576at2"/>
<dbReference type="EMBL" id="CP042433">
    <property type="protein sequence ID" value="QEC57191.1"/>
    <property type="molecule type" value="Genomic_DNA"/>
</dbReference>
<proteinExistence type="predicted"/>
<sequence length="206" mass="22697">MRIIQNNKTLLLLIALVGVFAAKAQEEKFTSRPTGRGEYSLVAYFGGGMSYYLSNGGAPAYLQPTVHKFNPVGTLRIMWFPDHLLKAGLETGQVTFYRYDLKDSVGKSGKISLNATPILLEWGMSLKKHLNIFAGSGIYLLNTKLDYAGNVTANKLSVGWMAAASYIYPLGSQTGLGAEVKWLYAAETSNGSLCGQLQLVWRFLRW</sequence>
<name>A0A5B8UKH5_9BACT</name>
<evidence type="ECO:0000256" key="1">
    <source>
        <dbReference type="SAM" id="SignalP"/>
    </source>
</evidence>
<dbReference type="KEGG" id="fgg:FSB75_15235"/>
<protein>
    <recommendedName>
        <fullName evidence="4">Porin family protein</fullName>
    </recommendedName>
</protein>
<dbReference type="RefSeq" id="WP_146789245.1">
    <property type="nucleotide sequence ID" value="NZ_BAABIO010000003.1"/>
</dbReference>
<reference evidence="2 3" key="1">
    <citation type="journal article" date="2015" name="Int. J. Syst. Evol. Microbiol.">
        <title>Flavisolibacter ginsenosidimutans sp. nov., with ginsenoside-converting activity isolated from soil used for cultivating ginseng.</title>
        <authorList>
            <person name="Zhao Y."/>
            <person name="Liu Q."/>
            <person name="Kang M.S."/>
            <person name="Jin F."/>
            <person name="Yu H."/>
            <person name="Im W.T."/>
        </authorList>
    </citation>
    <scope>NUCLEOTIDE SEQUENCE [LARGE SCALE GENOMIC DNA]</scope>
    <source>
        <strain evidence="2 3">Gsoil 636</strain>
    </source>
</reference>
<keyword evidence="3" id="KW-1185">Reference proteome</keyword>
<organism evidence="2 3">
    <name type="scientific">Flavisolibacter ginsenosidimutans</name>
    <dbReference type="NCBI Taxonomy" id="661481"/>
    <lineage>
        <taxon>Bacteria</taxon>
        <taxon>Pseudomonadati</taxon>
        <taxon>Bacteroidota</taxon>
        <taxon>Chitinophagia</taxon>
        <taxon>Chitinophagales</taxon>
        <taxon>Chitinophagaceae</taxon>
        <taxon>Flavisolibacter</taxon>
    </lineage>
</organism>
<evidence type="ECO:0000313" key="3">
    <source>
        <dbReference type="Proteomes" id="UP000321204"/>
    </source>
</evidence>
<dbReference type="Proteomes" id="UP000321204">
    <property type="component" value="Chromosome"/>
</dbReference>
<gene>
    <name evidence="2" type="ORF">FSB75_15235</name>
</gene>
<feature type="chain" id="PRO_5022808967" description="Porin family protein" evidence="1">
    <location>
        <begin position="25"/>
        <end position="206"/>
    </location>
</feature>
<keyword evidence="1" id="KW-0732">Signal</keyword>
<feature type="signal peptide" evidence="1">
    <location>
        <begin position="1"/>
        <end position="24"/>
    </location>
</feature>
<dbReference type="AlphaFoldDB" id="A0A5B8UKH5"/>
<accession>A0A5B8UKH5</accession>
<evidence type="ECO:0008006" key="4">
    <source>
        <dbReference type="Google" id="ProtNLM"/>
    </source>
</evidence>
<evidence type="ECO:0000313" key="2">
    <source>
        <dbReference type="EMBL" id="QEC57191.1"/>
    </source>
</evidence>